<proteinExistence type="predicted"/>
<dbReference type="AlphaFoldDB" id="A0A941IWG4"/>
<gene>
    <name evidence="2" type="ORF">KDL01_39110</name>
</gene>
<sequence>MSRVFDGVVVPACSPLPDKLPRWPLAGLCPPPWAEASAVAGSRDVQDAPQYVPQDSRAAVSAPAPRVIAYDVDPGSAFSQATARMSTQIEEDVRLDIGGSAQQVNDLSTTYEDESCTLLLLPAWLVSYQHGTRGWSALVNGATGEVVGHRPYSSTKISLLVAALVLAAAVVTLLVIGH</sequence>
<evidence type="ECO:0000313" key="2">
    <source>
        <dbReference type="EMBL" id="MBR7839336.1"/>
    </source>
</evidence>
<dbReference type="EMBL" id="JAGSOG010000426">
    <property type="protein sequence ID" value="MBR7839336.1"/>
    <property type="molecule type" value="Genomic_DNA"/>
</dbReference>
<protein>
    <submittedName>
        <fullName evidence="2">Uncharacterized protein</fullName>
    </submittedName>
</protein>
<dbReference type="Proteomes" id="UP000675781">
    <property type="component" value="Unassembled WGS sequence"/>
</dbReference>
<accession>A0A941IWG4</accession>
<organism evidence="2 3">
    <name type="scientific">Actinospica durhamensis</name>
    <dbReference type="NCBI Taxonomy" id="1508375"/>
    <lineage>
        <taxon>Bacteria</taxon>
        <taxon>Bacillati</taxon>
        <taxon>Actinomycetota</taxon>
        <taxon>Actinomycetes</taxon>
        <taxon>Catenulisporales</taxon>
        <taxon>Actinospicaceae</taxon>
        <taxon>Actinospica</taxon>
    </lineage>
</organism>
<reference evidence="2" key="1">
    <citation type="submission" date="2021-04" db="EMBL/GenBank/DDBJ databases">
        <title>Genome based classification of Actinospica acidithermotolerans sp. nov., an actinobacterium isolated from an Indonesian hot spring.</title>
        <authorList>
            <person name="Kusuma A.B."/>
            <person name="Putra K.E."/>
            <person name="Nafisah S."/>
            <person name="Loh J."/>
            <person name="Nouioui I."/>
            <person name="Goodfellow M."/>
        </authorList>
    </citation>
    <scope>NUCLEOTIDE SEQUENCE</scope>
    <source>
        <strain evidence="2">CSCA 57</strain>
    </source>
</reference>
<dbReference type="RefSeq" id="WP_212533773.1">
    <property type="nucleotide sequence ID" value="NZ_JAGSOG010000426.1"/>
</dbReference>
<keyword evidence="1" id="KW-0472">Membrane</keyword>
<keyword evidence="3" id="KW-1185">Reference proteome</keyword>
<name>A0A941IWG4_9ACTN</name>
<keyword evidence="1" id="KW-0812">Transmembrane</keyword>
<feature type="transmembrane region" description="Helical" evidence="1">
    <location>
        <begin position="157"/>
        <end position="176"/>
    </location>
</feature>
<evidence type="ECO:0000256" key="1">
    <source>
        <dbReference type="SAM" id="Phobius"/>
    </source>
</evidence>
<comment type="caution">
    <text evidence="2">The sequence shown here is derived from an EMBL/GenBank/DDBJ whole genome shotgun (WGS) entry which is preliminary data.</text>
</comment>
<evidence type="ECO:0000313" key="3">
    <source>
        <dbReference type="Proteomes" id="UP000675781"/>
    </source>
</evidence>
<keyword evidence="1" id="KW-1133">Transmembrane helix</keyword>